<dbReference type="InterPro" id="IPR050109">
    <property type="entry name" value="HTH-type_TetR-like_transc_reg"/>
</dbReference>
<evidence type="ECO:0000256" key="4">
    <source>
        <dbReference type="PROSITE-ProRule" id="PRU00335"/>
    </source>
</evidence>
<dbReference type="GO" id="GO:0003700">
    <property type="term" value="F:DNA-binding transcription factor activity"/>
    <property type="evidence" value="ECO:0007669"/>
    <property type="project" value="TreeGrafter"/>
</dbReference>
<protein>
    <recommendedName>
        <fullName evidence="5">HTH tetR-type domain-containing protein</fullName>
    </recommendedName>
</protein>
<keyword evidence="3" id="KW-0804">Transcription</keyword>
<keyword evidence="2 4" id="KW-0238">DNA-binding</keyword>
<dbReference type="Proteomes" id="UP000052268">
    <property type="component" value="Unassembled WGS sequence"/>
</dbReference>
<comment type="caution">
    <text evidence="6">The sequence shown here is derived from an EMBL/GenBank/DDBJ whole genome shotgun (WGS) entry which is preliminary data.</text>
</comment>
<dbReference type="PANTHER" id="PTHR30055">
    <property type="entry name" value="HTH-TYPE TRANSCRIPTIONAL REGULATOR RUTR"/>
    <property type="match status" value="1"/>
</dbReference>
<sequence length="418" mass="43977">MASASSPIAPTDADLRQRILAEAIALLASNGIRGATLRDVAGRCGVGLAAISSLFGNKDALITACFAEVVRGDLDRLDTIVNECAQMEVTGDILPAFLWVACEEAGGSRRTQMLVLLELLLSAPASPQFAALCREWLVARRDALRRAGASADIDPLAMDVLGLHLLSESSFAISCAASASYLHLARAGFLEAALLLTGQEKTPEPSSVTALARRFFADPGSNPPSEGAAAKGRGAESRARIVDAAASIIEADGLSAITNRAVADRAGVSLALTTYHFKSIADLSFSGILRVFEKVNAGFTSAPAEAPRVIDTAERFRIRQPTGVEKLASRGMVEISMAAARGVADPSLGLAIRQQRGTITYAGLDQATRRDVTRMRAASHALWASMGLMVSVAVEDIDGLYDLTAMARIAGRQLLEKS</sequence>
<dbReference type="InterPro" id="IPR001647">
    <property type="entry name" value="HTH_TetR"/>
</dbReference>
<dbReference type="Pfam" id="PF00440">
    <property type="entry name" value="TetR_N"/>
    <property type="match status" value="2"/>
</dbReference>
<dbReference type="PANTHER" id="PTHR30055:SF234">
    <property type="entry name" value="HTH-TYPE TRANSCRIPTIONAL REGULATOR BETI"/>
    <property type="match status" value="1"/>
</dbReference>
<evidence type="ECO:0000256" key="1">
    <source>
        <dbReference type="ARBA" id="ARBA00023015"/>
    </source>
</evidence>
<dbReference type="Gene3D" id="1.10.357.10">
    <property type="entry name" value="Tetracycline Repressor, domain 2"/>
    <property type="match status" value="2"/>
</dbReference>
<keyword evidence="7" id="KW-1185">Reference proteome</keyword>
<dbReference type="EMBL" id="JACU01000004">
    <property type="protein sequence ID" value="KMS56646.1"/>
    <property type="molecule type" value="Genomic_DNA"/>
</dbReference>
<evidence type="ECO:0000313" key="7">
    <source>
        <dbReference type="Proteomes" id="UP000052268"/>
    </source>
</evidence>
<feature type="domain" description="HTH tetR-type" evidence="5">
    <location>
        <begin position="235"/>
        <end position="295"/>
    </location>
</feature>
<feature type="DNA-binding region" description="H-T-H motif" evidence="4">
    <location>
        <begin position="36"/>
        <end position="55"/>
    </location>
</feature>
<evidence type="ECO:0000313" key="6">
    <source>
        <dbReference type="EMBL" id="KMS56646.1"/>
    </source>
</evidence>
<feature type="DNA-binding region" description="H-T-H motif" evidence="4">
    <location>
        <begin position="258"/>
        <end position="277"/>
    </location>
</feature>
<gene>
    <name evidence="6" type="ORF">V474_14670</name>
</gene>
<organism evidence="6 7">
    <name type="scientific">Novosphingobium barchaimii LL02</name>
    <dbReference type="NCBI Taxonomy" id="1114963"/>
    <lineage>
        <taxon>Bacteria</taxon>
        <taxon>Pseudomonadati</taxon>
        <taxon>Pseudomonadota</taxon>
        <taxon>Alphaproteobacteria</taxon>
        <taxon>Sphingomonadales</taxon>
        <taxon>Sphingomonadaceae</taxon>
        <taxon>Novosphingobium</taxon>
    </lineage>
</organism>
<dbReference type="PATRIC" id="fig|1114963.3.peg.1757"/>
<proteinExistence type="predicted"/>
<dbReference type="AlphaFoldDB" id="A0A0J7XY96"/>
<dbReference type="SUPFAM" id="SSF46689">
    <property type="entry name" value="Homeodomain-like"/>
    <property type="match status" value="2"/>
</dbReference>
<dbReference type="PROSITE" id="PS50977">
    <property type="entry name" value="HTH_TETR_2"/>
    <property type="match status" value="2"/>
</dbReference>
<evidence type="ECO:0000256" key="2">
    <source>
        <dbReference type="ARBA" id="ARBA00023125"/>
    </source>
</evidence>
<dbReference type="RefSeq" id="WP_059151071.1">
    <property type="nucleotide sequence ID" value="NZ_KQ130453.1"/>
</dbReference>
<evidence type="ECO:0000259" key="5">
    <source>
        <dbReference type="PROSITE" id="PS50977"/>
    </source>
</evidence>
<reference evidence="6 7" key="1">
    <citation type="journal article" date="2015" name="G3 (Bethesda)">
        <title>Insights into Ongoing Evolution of the Hexachlorocyclohexane Catabolic Pathway from Comparative Genomics of Ten Sphingomonadaceae Strains.</title>
        <authorList>
            <person name="Pearce S.L."/>
            <person name="Oakeshott J.G."/>
            <person name="Pandey G."/>
        </authorList>
    </citation>
    <scope>NUCLEOTIDE SEQUENCE [LARGE SCALE GENOMIC DNA]</scope>
    <source>
        <strain evidence="6 7">LL02</strain>
    </source>
</reference>
<accession>A0A0J7XY96</accession>
<feature type="domain" description="HTH tetR-type" evidence="5">
    <location>
        <begin position="13"/>
        <end position="73"/>
    </location>
</feature>
<dbReference type="InterPro" id="IPR009057">
    <property type="entry name" value="Homeodomain-like_sf"/>
</dbReference>
<keyword evidence="1" id="KW-0805">Transcription regulation</keyword>
<evidence type="ECO:0000256" key="3">
    <source>
        <dbReference type="ARBA" id="ARBA00023163"/>
    </source>
</evidence>
<name>A0A0J7XY96_9SPHN</name>
<dbReference type="GO" id="GO:0000976">
    <property type="term" value="F:transcription cis-regulatory region binding"/>
    <property type="evidence" value="ECO:0007669"/>
    <property type="project" value="TreeGrafter"/>
</dbReference>